<dbReference type="PANTHER" id="PTHR22950:SF678">
    <property type="entry name" value="VACUOLAR AMINO ACID TRANSPORTER 5-RELATED"/>
    <property type="match status" value="1"/>
</dbReference>
<feature type="domain" description="Amino acid transporter transmembrane" evidence="10">
    <location>
        <begin position="5"/>
        <end position="220"/>
    </location>
</feature>
<evidence type="ECO:0000256" key="6">
    <source>
        <dbReference type="ARBA" id="ARBA00022970"/>
    </source>
</evidence>
<dbReference type="Pfam" id="PF01490">
    <property type="entry name" value="Aa_trans"/>
    <property type="match status" value="1"/>
</dbReference>
<reference evidence="11" key="1">
    <citation type="submission" date="2023-04" db="EMBL/GenBank/DDBJ databases">
        <title>Ambrosiozyma monospora NBRC 1965.</title>
        <authorList>
            <person name="Ichikawa N."/>
            <person name="Sato H."/>
            <person name="Tonouchi N."/>
        </authorList>
    </citation>
    <scope>NUCLEOTIDE SEQUENCE</scope>
    <source>
        <strain evidence="11">NBRC 1965</strain>
    </source>
</reference>
<evidence type="ECO:0000313" key="11">
    <source>
        <dbReference type="EMBL" id="GMG31991.1"/>
    </source>
</evidence>
<dbReference type="GO" id="GO:0000329">
    <property type="term" value="C:fungal-type vacuole membrane"/>
    <property type="evidence" value="ECO:0007669"/>
    <property type="project" value="TreeGrafter"/>
</dbReference>
<keyword evidence="6" id="KW-0029">Amino-acid transport</keyword>
<keyword evidence="7 9" id="KW-1133">Transmembrane helix</keyword>
<keyword evidence="4" id="KW-0926">Vacuole</keyword>
<dbReference type="GO" id="GO:0005313">
    <property type="term" value="F:L-glutamate transmembrane transporter activity"/>
    <property type="evidence" value="ECO:0007669"/>
    <property type="project" value="TreeGrafter"/>
</dbReference>
<evidence type="ECO:0000256" key="9">
    <source>
        <dbReference type="SAM" id="Phobius"/>
    </source>
</evidence>
<evidence type="ECO:0000256" key="3">
    <source>
        <dbReference type="ARBA" id="ARBA00022448"/>
    </source>
</evidence>
<dbReference type="GO" id="GO:0015189">
    <property type="term" value="F:L-lysine transmembrane transporter activity"/>
    <property type="evidence" value="ECO:0007669"/>
    <property type="project" value="TreeGrafter"/>
</dbReference>
<gene>
    <name evidence="11" type="ORF">Amon01_000407900</name>
</gene>
<dbReference type="InterPro" id="IPR013057">
    <property type="entry name" value="AA_transpt_TM"/>
</dbReference>
<evidence type="ECO:0000256" key="1">
    <source>
        <dbReference type="ARBA" id="ARBA00004128"/>
    </source>
</evidence>
<dbReference type="GO" id="GO:0061459">
    <property type="term" value="F:L-arginine transmembrane transporter activity"/>
    <property type="evidence" value="ECO:0007669"/>
    <property type="project" value="TreeGrafter"/>
</dbReference>
<dbReference type="AlphaFoldDB" id="A0A9W6Z088"/>
<evidence type="ECO:0000256" key="7">
    <source>
        <dbReference type="ARBA" id="ARBA00022989"/>
    </source>
</evidence>
<accession>A0A9W6Z088</accession>
<dbReference type="GO" id="GO:0005290">
    <property type="term" value="F:L-histidine transmembrane transporter activity"/>
    <property type="evidence" value="ECO:0007669"/>
    <property type="project" value="TreeGrafter"/>
</dbReference>
<name>A0A9W6Z088_AMBMO</name>
<evidence type="ECO:0000256" key="5">
    <source>
        <dbReference type="ARBA" id="ARBA00022692"/>
    </source>
</evidence>
<comment type="caution">
    <text evidence="11">The sequence shown here is derived from an EMBL/GenBank/DDBJ whole genome shotgun (WGS) entry which is preliminary data.</text>
</comment>
<keyword evidence="12" id="KW-1185">Reference proteome</keyword>
<dbReference type="Proteomes" id="UP001165063">
    <property type="component" value="Unassembled WGS sequence"/>
</dbReference>
<dbReference type="GO" id="GO:0015194">
    <property type="term" value="F:L-serine transmembrane transporter activity"/>
    <property type="evidence" value="ECO:0007669"/>
    <property type="project" value="TreeGrafter"/>
</dbReference>
<dbReference type="OrthoDB" id="438545at2759"/>
<evidence type="ECO:0000256" key="4">
    <source>
        <dbReference type="ARBA" id="ARBA00022554"/>
    </source>
</evidence>
<keyword evidence="5 9" id="KW-0812">Transmembrane</keyword>
<dbReference type="GO" id="GO:0005302">
    <property type="term" value="F:L-tyrosine transmembrane transporter activity"/>
    <property type="evidence" value="ECO:0007669"/>
    <property type="project" value="TreeGrafter"/>
</dbReference>
<sequence>MYPDSVTTTIGRIAIVILVALSYPLQSNPARQSFNHVAYYIHESNLARSVRSLRKSMSRSASVSTFSSNTSSGVIDERRSLISIRQQAQLQQQLQQQLQENVFLEDSNNETPFIDDTDIVREEIHESGAGEKYVELTNMKLIVITTIIVILSYLISISVDSLARVLAIVGATGSTSISFILPGFFTFKLLGSDGTLLSFKDRVVKYCALALSIWGIIVMIVCLTATLFLDH</sequence>
<dbReference type="PANTHER" id="PTHR22950">
    <property type="entry name" value="AMINO ACID TRANSPORTER"/>
    <property type="match status" value="1"/>
</dbReference>
<evidence type="ECO:0000259" key="10">
    <source>
        <dbReference type="Pfam" id="PF01490"/>
    </source>
</evidence>
<keyword evidence="8 9" id="KW-0472">Membrane</keyword>
<protein>
    <submittedName>
        <fullName evidence="11">Unnamed protein product</fullName>
    </submittedName>
</protein>
<comment type="similarity">
    <text evidence="2">Belongs to the amino acid/polyamine transporter 2 family.</text>
</comment>
<evidence type="ECO:0000313" key="12">
    <source>
        <dbReference type="Proteomes" id="UP001165063"/>
    </source>
</evidence>
<feature type="transmembrane region" description="Helical" evidence="9">
    <location>
        <begin position="206"/>
        <end position="229"/>
    </location>
</feature>
<proteinExistence type="inferred from homology"/>
<feature type="transmembrane region" description="Helical" evidence="9">
    <location>
        <begin position="165"/>
        <end position="185"/>
    </location>
</feature>
<keyword evidence="3" id="KW-0813">Transport</keyword>
<evidence type="ECO:0000256" key="2">
    <source>
        <dbReference type="ARBA" id="ARBA00008066"/>
    </source>
</evidence>
<feature type="transmembrane region" description="Helical" evidence="9">
    <location>
        <begin position="141"/>
        <end position="159"/>
    </location>
</feature>
<dbReference type="EMBL" id="BSXU01001880">
    <property type="protein sequence ID" value="GMG31991.1"/>
    <property type="molecule type" value="Genomic_DNA"/>
</dbReference>
<evidence type="ECO:0000256" key="8">
    <source>
        <dbReference type="ARBA" id="ARBA00023136"/>
    </source>
</evidence>
<comment type="subcellular location">
    <subcellularLocation>
        <location evidence="1">Vacuole membrane</location>
        <topology evidence="1">Multi-pass membrane protein</topology>
    </subcellularLocation>
</comment>
<organism evidence="11 12">
    <name type="scientific">Ambrosiozyma monospora</name>
    <name type="common">Yeast</name>
    <name type="synonym">Endomycopsis monosporus</name>
    <dbReference type="NCBI Taxonomy" id="43982"/>
    <lineage>
        <taxon>Eukaryota</taxon>
        <taxon>Fungi</taxon>
        <taxon>Dikarya</taxon>
        <taxon>Ascomycota</taxon>
        <taxon>Saccharomycotina</taxon>
        <taxon>Pichiomycetes</taxon>
        <taxon>Pichiales</taxon>
        <taxon>Pichiaceae</taxon>
        <taxon>Ambrosiozyma</taxon>
    </lineage>
</organism>